<reference evidence="2" key="1">
    <citation type="submission" date="2022-07" db="EMBL/GenBank/DDBJ databases">
        <title>Fungi with potential for degradation of polypropylene.</title>
        <authorList>
            <person name="Gostincar C."/>
        </authorList>
    </citation>
    <scope>NUCLEOTIDE SEQUENCE</scope>
    <source>
        <strain evidence="2">EXF-13287</strain>
    </source>
</reference>
<evidence type="ECO:0000313" key="2">
    <source>
        <dbReference type="EMBL" id="KAJ9161642.1"/>
    </source>
</evidence>
<protein>
    <recommendedName>
        <fullName evidence="4">NADH-ubiquinone oxidoreductase 9.5 kDa subunit</fullName>
    </recommendedName>
</protein>
<keyword evidence="3" id="KW-1185">Reference proteome</keyword>
<dbReference type="InterPro" id="IPR039961">
    <property type="entry name" value="Nuo9.5"/>
</dbReference>
<dbReference type="PANTHER" id="PTHR38488">
    <property type="entry name" value="OXIDOREDUCTASE 9.5 KDA SUBUNIT, PUTATIVE (AFU_ORTHOLOGUE AFUA_5G08980)-RELATED"/>
    <property type="match status" value="1"/>
</dbReference>
<evidence type="ECO:0000313" key="3">
    <source>
        <dbReference type="Proteomes" id="UP001174691"/>
    </source>
</evidence>
<keyword evidence="1" id="KW-0812">Transmembrane</keyword>
<proteinExistence type="predicted"/>
<accession>A0AA38VSI7</accession>
<keyword evidence="1" id="KW-1133">Transmembrane helix</keyword>
<sequence length="80" mass="9027">MSTITPRFWAGPLRYMRWASREKPAYFWSVVIGSLGPVSMVVVPPIRRAFGDFDAPPIPLTYPIPSGPRKKLTGYDDDTE</sequence>
<comment type="caution">
    <text evidence="2">The sequence shown here is derived from an EMBL/GenBank/DDBJ whole genome shotgun (WGS) entry which is preliminary data.</text>
</comment>
<dbReference type="Proteomes" id="UP001174691">
    <property type="component" value="Unassembled WGS sequence"/>
</dbReference>
<dbReference type="PANTHER" id="PTHR38488:SF1">
    <property type="entry name" value="OXIDOREDUCTASE 9.5 KDA SUBUNIT, PUTATIVE (AFU_ORTHOLOGUE AFUA_5G08980)-RELATED"/>
    <property type="match status" value="1"/>
</dbReference>
<feature type="transmembrane region" description="Helical" evidence="1">
    <location>
        <begin position="25"/>
        <end position="43"/>
    </location>
</feature>
<name>A0AA38VSI7_9PEZI</name>
<evidence type="ECO:0008006" key="4">
    <source>
        <dbReference type="Google" id="ProtNLM"/>
    </source>
</evidence>
<keyword evidence="1" id="KW-0472">Membrane</keyword>
<dbReference type="AlphaFoldDB" id="A0AA38VSI7"/>
<dbReference type="EMBL" id="JANBVN010000020">
    <property type="protein sequence ID" value="KAJ9161642.1"/>
    <property type="molecule type" value="Genomic_DNA"/>
</dbReference>
<dbReference type="CDD" id="cd22903">
    <property type="entry name" value="NI9M"/>
    <property type="match status" value="1"/>
</dbReference>
<organism evidence="2 3">
    <name type="scientific">Coniochaeta hoffmannii</name>
    <dbReference type="NCBI Taxonomy" id="91930"/>
    <lineage>
        <taxon>Eukaryota</taxon>
        <taxon>Fungi</taxon>
        <taxon>Dikarya</taxon>
        <taxon>Ascomycota</taxon>
        <taxon>Pezizomycotina</taxon>
        <taxon>Sordariomycetes</taxon>
        <taxon>Sordariomycetidae</taxon>
        <taxon>Coniochaetales</taxon>
        <taxon>Coniochaetaceae</taxon>
        <taxon>Coniochaeta</taxon>
    </lineage>
</organism>
<evidence type="ECO:0000256" key="1">
    <source>
        <dbReference type="SAM" id="Phobius"/>
    </source>
</evidence>
<gene>
    <name evidence="2" type="ORF">NKR19_g2081</name>
</gene>